<dbReference type="OrthoDB" id="2414538at2759"/>
<evidence type="ECO:0000256" key="2">
    <source>
        <dbReference type="ARBA" id="ARBA00022737"/>
    </source>
</evidence>
<dbReference type="EMBL" id="JH971389">
    <property type="protein sequence ID" value="EKM80081.1"/>
    <property type="molecule type" value="Genomic_DNA"/>
</dbReference>
<evidence type="ECO:0000256" key="1">
    <source>
        <dbReference type="ARBA" id="ARBA00022574"/>
    </source>
</evidence>
<dbReference type="PANTHER" id="PTHR15574">
    <property type="entry name" value="WD REPEAT DOMAIN-CONTAINING FAMILY"/>
    <property type="match status" value="1"/>
</dbReference>
<name>K5WX93_AGABU</name>
<dbReference type="SUPFAM" id="SSF50978">
    <property type="entry name" value="WD40 repeat-like"/>
    <property type="match status" value="1"/>
</dbReference>
<dbReference type="KEGG" id="abp:AGABI1DRAFT26098"/>
<gene>
    <name evidence="4" type="ORF">AGABI1DRAFT_26098</name>
</gene>
<dbReference type="GO" id="GO:0080008">
    <property type="term" value="C:Cul4-RING E3 ubiquitin ligase complex"/>
    <property type="evidence" value="ECO:0007669"/>
    <property type="project" value="TreeGrafter"/>
</dbReference>
<reference evidence="5" key="1">
    <citation type="journal article" date="2012" name="Proc. Natl. Acad. Sci. U.S.A.">
        <title>Genome sequence of the button mushroom Agaricus bisporus reveals mechanisms governing adaptation to a humic-rich ecological niche.</title>
        <authorList>
            <person name="Morin E."/>
            <person name="Kohler A."/>
            <person name="Baker A.R."/>
            <person name="Foulongne-Oriol M."/>
            <person name="Lombard V."/>
            <person name="Nagy L.G."/>
            <person name="Ohm R.A."/>
            <person name="Patyshakuliyeva A."/>
            <person name="Brun A."/>
            <person name="Aerts A.L."/>
            <person name="Bailey A.M."/>
            <person name="Billette C."/>
            <person name="Coutinho P.M."/>
            <person name="Deakin G."/>
            <person name="Doddapaneni H."/>
            <person name="Floudas D."/>
            <person name="Grimwood J."/>
            <person name="Hilden K."/>
            <person name="Kuees U."/>
            <person name="LaButti K.M."/>
            <person name="Lapidus A."/>
            <person name="Lindquist E.A."/>
            <person name="Lucas S.M."/>
            <person name="Murat C."/>
            <person name="Riley R.W."/>
            <person name="Salamov A.A."/>
            <person name="Schmutz J."/>
            <person name="Subramanian V."/>
            <person name="Woesten H.A.B."/>
            <person name="Xu J."/>
            <person name="Eastwood D.C."/>
            <person name="Foster G.D."/>
            <person name="Sonnenberg A.S."/>
            <person name="Cullen D."/>
            <person name="de Vries R.P."/>
            <person name="Lundell T."/>
            <person name="Hibbett D.S."/>
            <person name="Henrissat B."/>
            <person name="Burton K.S."/>
            <person name="Kerrigan R.W."/>
            <person name="Challen M.P."/>
            <person name="Grigoriev I.V."/>
            <person name="Martin F."/>
        </authorList>
    </citation>
    <scope>NUCLEOTIDE SEQUENCE [LARGE SCALE GENOMIC DNA]</scope>
    <source>
        <strain evidence="5">JB137-S8 / ATCC MYA-4627 / FGSC 10392</strain>
    </source>
</reference>
<protein>
    <submittedName>
        <fullName evidence="4">Uncharacterized protein</fullName>
    </submittedName>
</protein>
<dbReference type="InterPro" id="IPR036322">
    <property type="entry name" value="WD40_repeat_dom_sf"/>
</dbReference>
<evidence type="ECO:0000313" key="4">
    <source>
        <dbReference type="EMBL" id="EKM80081.1"/>
    </source>
</evidence>
<dbReference type="GO" id="GO:0005737">
    <property type="term" value="C:cytoplasm"/>
    <property type="evidence" value="ECO:0007669"/>
    <property type="project" value="TreeGrafter"/>
</dbReference>
<feature type="non-terminal residue" evidence="4">
    <location>
        <position position="94"/>
    </location>
</feature>
<keyword evidence="2" id="KW-0677">Repeat</keyword>
<organism evidence="4 5">
    <name type="scientific">Agaricus bisporus var. burnettii (strain JB137-S8 / ATCC MYA-4627 / FGSC 10392)</name>
    <name type="common">White button mushroom</name>
    <dbReference type="NCBI Taxonomy" id="597362"/>
    <lineage>
        <taxon>Eukaryota</taxon>
        <taxon>Fungi</taxon>
        <taxon>Dikarya</taxon>
        <taxon>Basidiomycota</taxon>
        <taxon>Agaricomycotina</taxon>
        <taxon>Agaricomycetes</taxon>
        <taxon>Agaricomycetidae</taxon>
        <taxon>Agaricales</taxon>
        <taxon>Agaricineae</taxon>
        <taxon>Agaricaceae</taxon>
        <taxon>Agaricus</taxon>
    </lineage>
</organism>
<sequence length="94" mass="10486">RSQSLSRFFHQTLDRVNVLGDDDSYGHTGCVNALSWAQNGEILLSGGDDTTVRLWKMDLSDTAQEYPFVCRSVIHTGHTANIFNAQLLPHSTHL</sequence>
<keyword evidence="1 3" id="KW-0853">WD repeat</keyword>
<dbReference type="PROSITE" id="PS50082">
    <property type="entry name" value="WD_REPEATS_2"/>
    <property type="match status" value="1"/>
</dbReference>
<feature type="non-terminal residue" evidence="4">
    <location>
        <position position="1"/>
    </location>
</feature>
<dbReference type="AlphaFoldDB" id="K5WX93"/>
<accession>K5WX93</accession>
<dbReference type="HOGENOM" id="CLU_2391811_0_0_1"/>
<evidence type="ECO:0000256" key="3">
    <source>
        <dbReference type="PROSITE-ProRule" id="PRU00221"/>
    </source>
</evidence>
<dbReference type="InterPro" id="IPR001680">
    <property type="entry name" value="WD40_rpt"/>
</dbReference>
<feature type="repeat" description="WD" evidence="3">
    <location>
        <begin position="24"/>
        <end position="65"/>
    </location>
</feature>
<dbReference type="Gene3D" id="2.130.10.10">
    <property type="entry name" value="YVTN repeat-like/Quinoprotein amine dehydrogenase"/>
    <property type="match status" value="1"/>
</dbReference>
<evidence type="ECO:0000313" key="5">
    <source>
        <dbReference type="Proteomes" id="UP000008493"/>
    </source>
</evidence>
<dbReference type="GeneID" id="18828899"/>
<dbReference type="Pfam" id="PF00400">
    <property type="entry name" value="WD40"/>
    <property type="match status" value="1"/>
</dbReference>
<keyword evidence="5" id="KW-1185">Reference proteome</keyword>
<dbReference type="InterPro" id="IPR045151">
    <property type="entry name" value="DCAF8"/>
</dbReference>
<dbReference type="PROSITE" id="PS50294">
    <property type="entry name" value="WD_REPEATS_REGION"/>
    <property type="match status" value="1"/>
</dbReference>
<proteinExistence type="predicted"/>
<dbReference type="GO" id="GO:0045717">
    <property type="term" value="P:negative regulation of fatty acid biosynthetic process"/>
    <property type="evidence" value="ECO:0007669"/>
    <property type="project" value="TreeGrafter"/>
</dbReference>
<dbReference type="InParanoid" id="K5WX93"/>
<dbReference type="STRING" id="597362.K5WX93"/>
<dbReference type="SMART" id="SM00320">
    <property type="entry name" value="WD40"/>
    <property type="match status" value="1"/>
</dbReference>
<dbReference type="Proteomes" id="UP000008493">
    <property type="component" value="Unassembled WGS sequence"/>
</dbReference>
<dbReference type="PANTHER" id="PTHR15574:SF40">
    <property type="entry name" value="WD AND TETRATRICOPEPTIDE REPEATS PROTEIN 1"/>
    <property type="match status" value="1"/>
</dbReference>
<dbReference type="RefSeq" id="XP_007328836.1">
    <property type="nucleotide sequence ID" value="XM_007328774.2"/>
</dbReference>
<dbReference type="InterPro" id="IPR015943">
    <property type="entry name" value="WD40/YVTN_repeat-like_dom_sf"/>
</dbReference>
<dbReference type="eggNOG" id="KOG1310">
    <property type="taxonomic scope" value="Eukaryota"/>
</dbReference>